<evidence type="ECO:0000313" key="1">
    <source>
        <dbReference type="EMBL" id="MBP2056992.1"/>
    </source>
</evidence>
<gene>
    <name evidence="1" type="ORF">J2Z60_000154</name>
</gene>
<dbReference type="Proteomes" id="UP001519292">
    <property type="component" value="Unassembled WGS sequence"/>
</dbReference>
<organism evidence="1 2">
    <name type="scientific">Lactobacillus colini</name>
    <dbReference type="NCBI Taxonomy" id="1819254"/>
    <lineage>
        <taxon>Bacteria</taxon>
        <taxon>Bacillati</taxon>
        <taxon>Bacillota</taxon>
        <taxon>Bacilli</taxon>
        <taxon>Lactobacillales</taxon>
        <taxon>Lactobacillaceae</taxon>
        <taxon>Lactobacillus</taxon>
    </lineage>
</organism>
<dbReference type="RefSeq" id="WP_209685387.1">
    <property type="nucleotide sequence ID" value="NZ_JAGGLU010000001.1"/>
</dbReference>
<name>A0ABS4MBE2_9LACO</name>
<accession>A0ABS4MBE2</accession>
<proteinExistence type="predicted"/>
<dbReference type="EMBL" id="JAGGLU010000001">
    <property type="protein sequence ID" value="MBP2056992.1"/>
    <property type="molecule type" value="Genomic_DNA"/>
</dbReference>
<protein>
    <submittedName>
        <fullName evidence="1">Uncharacterized protein</fullName>
    </submittedName>
</protein>
<sequence length="56" mass="6336">MKNETIKAAHRVIDEIKVDVVVLVDALDQNDKIAAKLYASDLVDWADELREILEEA</sequence>
<comment type="caution">
    <text evidence="1">The sequence shown here is derived from an EMBL/GenBank/DDBJ whole genome shotgun (WGS) entry which is preliminary data.</text>
</comment>
<keyword evidence="2" id="KW-1185">Reference proteome</keyword>
<evidence type="ECO:0000313" key="2">
    <source>
        <dbReference type="Proteomes" id="UP001519292"/>
    </source>
</evidence>
<reference evidence="1 2" key="1">
    <citation type="submission" date="2021-03" db="EMBL/GenBank/DDBJ databases">
        <title>Genomic Encyclopedia of Type Strains, Phase IV (KMG-IV): sequencing the most valuable type-strain genomes for metagenomic binning, comparative biology and taxonomic classification.</title>
        <authorList>
            <person name="Goeker M."/>
        </authorList>
    </citation>
    <scope>NUCLEOTIDE SEQUENCE [LARGE SCALE GENOMIC DNA]</scope>
    <source>
        <strain evidence="1 2">DSM 101872</strain>
    </source>
</reference>